<evidence type="ECO:0000313" key="1">
    <source>
        <dbReference type="EMBL" id="WMT03308.1"/>
    </source>
</evidence>
<evidence type="ECO:0000313" key="2">
    <source>
        <dbReference type="Proteomes" id="UP001229313"/>
    </source>
</evidence>
<dbReference type="RefSeq" id="WP_309152084.1">
    <property type="nucleotide sequence ID" value="NZ_CP133568.1"/>
</dbReference>
<reference evidence="1 2" key="1">
    <citation type="submission" date="2023-08" db="EMBL/GenBank/DDBJ databases">
        <title>The whole genome sequence of Lysobacter yananisis.</title>
        <authorList>
            <person name="Sun H."/>
        </authorList>
    </citation>
    <scope>NUCLEOTIDE SEQUENCE [LARGE SCALE GENOMIC DNA]</scope>
    <source>
        <strain evidence="1 2">SNNU513</strain>
    </source>
</reference>
<organism evidence="1 2">
    <name type="scientific">Lysobacter yananisis</name>
    <dbReference type="NCBI Taxonomy" id="1003114"/>
    <lineage>
        <taxon>Bacteria</taxon>
        <taxon>Pseudomonadati</taxon>
        <taxon>Pseudomonadota</taxon>
        <taxon>Gammaproteobacteria</taxon>
        <taxon>Lysobacterales</taxon>
        <taxon>Lysobacteraceae</taxon>
        <taxon>Lysobacter</taxon>
    </lineage>
</organism>
<keyword evidence="2" id="KW-1185">Reference proteome</keyword>
<accession>A0ABY9P8B3</accession>
<proteinExistence type="predicted"/>
<gene>
    <name evidence="1" type="ORF">RDV84_00185</name>
</gene>
<name>A0ABY9P8B3_9GAMM</name>
<dbReference type="Pfam" id="PF07030">
    <property type="entry name" value="Phage_Mu_Gp36"/>
    <property type="match status" value="1"/>
</dbReference>
<dbReference type="Proteomes" id="UP001229313">
    <property type="component" value="Chromosome"/>
</dbReference>
<dbReference type="EMBL" id="CP133568">
    <property type="protein sequence ID" value="WMT03308.1"/>
    <property type="molecule type" value="Genomic_DNA"/>
</dbReference>
<dbReference type="InterPro" id="IPR009752">
    <property type="entry name" value="Phage_Mu_GpJ"/>
</dbReference>
<protein>
    <submittedName>
        <fullName evidence="1">DUF1320 domain-containing protein</fullName>
    </submittedName>
</protein>
<sequence>MYCTPAQLADAKLTRELAQVATPERARVVADALMEAVLRGQDTGGYDPADVDVARQALLHVETALHDADQLIDGYLRMRKPRPYQVPLAPVPGIVTVWARWIARYLAHKDRVNTKEETDPVVRDYKQALKFLELVRDGKFGLGADDPQAPPSAGAPQVCAPPREFTMHTLRDFGE</sequence>